<accession>A0A370X818</accession>
<evidence type="ECO:0000313" key="2">
    <source>
        <dbReference type="EMBL" id="RDS84528.1"/>
    </source>
</evidence>
<protein>
    <submittedName>
        <fullName evidence="2">Class I SAM-dependent methyltransferase</fullName>
    </submittedName>
</protein>
<proteinExistence type="predicted"/>
<dbReference type="PANTHER" id="PTHR43861">
    <property type="entry name" value="TRANS-ACONITATE 2-METHYLTRANSFERASE-RELATED"/>
    <property type="match status" value="1"/>
</dbReference>
<name>A0A370X818_9GAMM</name>
<dbReference type="OrthoDB" id="323463at2"/>
<dbReference type="AlphaFoldDB" id="A0A370X818"/>
<dbReference type="Gene3D" id="3.40.50.150">
    <property type="entry name" value="Vaccinia Virus protein VP39"/>
    <property type="match status" value="1"/>
</dbReference>
<keyword evidence="2" id="KW-0489">Methyltransferase</keyword>
<evidence type="ECO:0000259" key="1">
    <source>
        <dbReference type="Pfam" id="PF08241"/>
    </source>
</evidence>
<dbReference type="CDD" id="cd02440">
    <property type="entry name" value="AdoMet_MTases"/>
    <property type="match status" value="1"/>
</dbReference>
<keyword evidence="2" id="KW-0808">Transferase</keyword>
<dbReference type="InterPro" id="IPR013216">
    <property type="entry name" value="Methyltransf_11"/>
</dbReference>
<dbReference type="Pfam" id="PF08241">
    <property type="entry name" value="Methyltransf_11"/>
    <property type="match status" value="1"/>
</dbReference>
<evidence type="ECO:0000313" key="3">
    <source>
        <dbReference type="Proteomes" id="UP000254258"/>
    </source>
</evidence>
<dbReference type="RefSeq" id="WP_115493562.1">
    <property type="nucleotide sequence ID" value="NZ_QRBE01000001.1"/>
</dbReference>
<reference evidence="2 3" key="1">
    <citation type="submission" date="2018-07" db="EMBL/GenBank/DDBJ databases">
        <title>Dyella monticola sp. nov. and Dyella psychrodurans sp. nov. isolated from monsoon evergreen broad-leaved forest soil of Dinghu Mountain, China.</title>
        <authorList>
            <person name="Gao Z."/>
            <person name="Qiu L."/>
        </authorList>
    </citation>
    <scope>NUCLEOTIDE SEQUENCE [LARGE SCALE GENOMIC DNA]</scope>
    <source>
        <strain evidence="2 3">4G-K06</strain>
    </source>
</reference>
<dbReference type="GO" id="GO:0032259">
    <property type="term" value="P:methylation"/>
    <property type="evidence" value="ECO:0007669"/>
    <property type="project" value="UniProtKB-KW"/>
</dbReference>
<dbReference type="InterPro" id="IPR029063">
    <property type="entry name" value="SAM-dependent_MTases_sf"/>
</dbReference>
<dbReference type="GO" id="GO:0008757">
    <property type="term" value="F:S-adenosylmethionine-dependent methyltransferase activity"/>
    <property type="evidence" value="ECO:0007669"/>
    <property type="project" value="InterPro"/>
</dbReference>
<comment type="caution">
    <text evidence="2">The sequence shown here is derived from an EMBL/GenBank/DDBJ whole genome shotgun (WGS) entry which is preliminary data.</text>
</comment>
<organism evidence="2 3">
    <name type="scientific">Dyella monticola</name>
    <dbReference type="NCBI Taxonomy" id="1927958"/>
    <lineage>
        <taxon>Bacteria</taxon>
        <taxon>Pseudomonadati</taxon>
        <taxon>Pseudomonadota</taxon>
        <taxon>Gammaproteobacteria</taxon>
        <taxon>Lysobacterales</taxon>
        <taxon>Rhodanobacteraceae</taxon>
        <taxon>Dyella</taxon>
    </lineage>
</organism>
<sequence>MFSNVTDPHGNKVTHKDSVLVSSTGESYPIIRGVPRFVSSENYANAFGDQWNRFPKTQLDSYSGLTLSEDRLERCMQGQLKSLAGKRVLEAGSGSGRFTEILLKYGSIVDSFDYSSAVDANANNNGSCDRLTLVQADIRYIPFVKASYDYVVCLGVLQHTPDPEESIRSLWQMVKPGGRLVIDHYRWKFRNFLPPPLGVAAIAYRHYFLKLPKEKQFGAVKRIFDFWFPMVWAFRKSKIIQFALSRLTPIMNHYPSFGLRDRDMYYEWMLLDTHDAMTDVYKHRRSPKQIHKTLSDLGAINIVVVKGGNGVEAFCEKPKVDLASCAV</sequence>
<gene>
    <name evidence="2" type="ORF">DWU98_00705</name>
</gene>
<keyword evidence="3" id="KW-1185">Reference proteome</keyword>
<dbReference type="PANTHER" id="PTHR43861:SF1">
    <property type="entry name" value="TRANS-ACONITATE 2-METHYLTRANSFERASE"/>
    <property type="match status" value="1"/>
</dbReference>
<dbReference type="Proteomes" id="UP000254258">
    <property type="component" value="Unassembled WGS sequence"/>
</dbReference>
<dbReference type="EMBL" id="QRBE01000001">
    <property type="protein sequence ID" value="RDS84528.1"/>
    <property type="molecule type" value="Genomic_DNA"/>
</dbReference>
<dbReference type="SUPFAM" id="SSF53335">
    <property type="entry name" value="S-adenosyl-L-methionine-dependent methyltransferases"/>
    <property type="match status" value="1"/>
</dbReference>
<feature type="domain" description="Methyltransferase type 11" evidence="1">
    <location>
        <begin position="89"/>
        <end position="182"/>
    </location>
</feature>